<name>A0A5S4H152_9ACTN</name>
<evidence type="ECO:0000256" key="1">
    <source>
        <dbReference type="SAM" id="MobiDB-lite"/>
    </source>
</evidence>
<dbReference type="OrthoDB" id="1971292at2"/>
<evidence type="ECO:0000256" key="2">
    <source>
        <dbReference type="SAM" id="SignalP"/>
    </source>
</evidence>
<dbReference type="EMBL" id="VCKZ01000094">
    <property type="protein sequence ID" value="TMR38968.1"/>
    <property type="molecule type" value="Genomic_DNA"/>
</dbReference>
<dbReference type="Proteomes" id="UP000305238">
    <property type="component" value="Unassembled WGS sequence"/>
</dbReference>
<feature type="region of interest" description="Disordered" evidence="1">
    <location>
        <begin position="499"/>
        <end position="518"/>
    </location>
</feature>
<keyword evidence="5" id="KW-1185">Reference proteome</keyword>
<organism evidence="4 5">
    <name type="scientific">Actinomadura geliboluensis</name>
    <dbReference type="NCBI Taxonomy" id="882440"/>
    <lineage>
        <taxon>Bacteria</taxon>
        <taxon>Bacillati</taxon>
        <taxon>Actinomycetota</taxon>
        <taxon>Actinomycetes</taxon>
        <taxon>Streptosporangiales</taxon>
        <taxon>Thermomonosporaceae</taxon>
        <taxon>Actinomadura</taxon>
    </lineage>
</organism>
<feature type="region of interest" description="Disordered" evidence="1">
    <location>
        <begin position="435"/>
        <end position="457"/>
    </location>
</feature>
<proteinExistence type="predicted"/>
<dbReference type="AlphaFoldDB" id="A0A5S4H152"/>
<dbReference type="InterPro" id="IPR045394">
    <property type="entry name" value="Abhydrolase_dom"/>
</dbReference>
<gene>
    <name evidence="4" type="ORF">ETD96_15130</name>
</gene>
<evidence type="ECO:0000259" key="3">
    <source>
        <dbReference type="Pfam" id="PF20091"/>
    </source>
</evidence>
<accession>A0A5S4H152</accession>
<evidence type="ECO:0000313" key="5">
    <source>
        <dbReference type="Proteomes" id="UP000305238"/>
    </source>
</evidence>
<protein>
    <recommendedName>
        <fullName evidence="3">Alpha/beta hydrolase domain-containing protein</fullName>
    </recommendedName>
</protein>
<reference evidence="4 5" key="1">
    <citation type="submission" date="2019-05" db="EMBL/GenBank/DDBJ databases">
        <title>Draft genome sequence of Actinomadura geliboluensis A8036.</title>
        <authorList>
            <person name="Saricaoglu S."/>
            <person name="Isik K."/>
        </authorList>
    </citation>
    <scope>NUCLEOTIDE SEQUENCE [LARGE SCALE GENOMIC DNA]</scope>
    <source>
        <strain evidence="4 5">A8036</strain>
    </source>
</reference>
<keyword evidence="2" id="KW-0732">Signal</keyword>
<evidence type="ECO:0000313" key="4">
    <source>
        <dbReference type="EMBL" id="TMR38968.1"/>
    </source>
</evidence>
<feature type="chain" id="PRO_5024368226" description="Alpha/beta hydrolase domain-containing protein" evidence="2">
    <location>
        <begin position="38"/>
        <end position="518"/>
    </location>
</feature>
<dbReference type="Pfam" id="PF20091">
    <property type="entry name" value="Abhydrolase_10"/>
    <property type="match status" value="1"/>
</dbReference>
<feature type="signal peptide" evidence="2">
    <location>
        <begin position="1"/>
        <end position="37"/>
    </location>
</feature>
<dbReference type="RefSeq" id="WP_138636983.1">
    <property type="nucleotide sequence ID" value="NZ_VCKZ01000094.1"/>
</dbReference>
<feature type="domain" description="Alpha/beta hydrolase" evidence="3">
    <location>
        <begin position="46"/>
        <end position="498"/>
    </location>
</feature>
<feature type="compositionally biased region" description="Basic and acidic residues" evidence="1">
    <location>
        <begin position="508"/>
        <end position="518"/>
    </location>
</feature>
<sequence length="518" mass="54342">MRPALRLPKRRAAAATLGAVLSAALLSAPAAVPAAHAATDPVTSVPPAGEHGFPFLAAAEDLGSFGYTESEYFFSGTAASYAKAGLWRSDGRWDVRESGRAAFKSRLLVRRPADPAKFNGTVVVEWLNVSGQLELSPDYWFTRDELLRKGYAWVGVSAQSVGVNGGLGEIKGLKGWDPARYGTLVHPGDAYAYDIFSQAGRALRSPDGPDPLGGLKVTTLLADGESQSAGFMTTYANAVQPVARVYDGFMIHSNSAVASPISGELADILWMPNPSRIRTDLTVPTFVVLTETDVPGAFAARQPDTGGVVHWELAGTAHGDQWAFDLGGPTIRKSAGDAAPKPDCAAGSAPFNDGPGHYSMNAALRLLAGWARGGAAPPSGPELNTVLRDPRTGLATGGIRLPDVAVPTRTLSGERDTSGSGIFCGLYGASDPWNGDADPWDRHDGGDPSDPSFPRTAEPVLSRLYPTHADYVAKVRAAAQQSVDARYLLPEDAAAIVAAAESGPNRSGIEKRRSGARA</sequence>
<comment type="caution">
    <text evidence="4">The sequence shown here is derived from an EMBL/GenBank/DDBJ whole genome shotgun (WGS) entry which is preliminary data.</text>
</comment>